<keyword evidence="1" id="KW-0614">Plasmid</keyword>
<dbReference type="Gene3D" id="3.30.565.10">
    <property type="entry name" value="Histidine kinase-like ATPase, C-terminal domain"/>
    <property type="match status" value="1"/>
</dbReference>
<dbReference type="EMBL" id="CP095047">
    <property type="protein sequence ID" value="UOQ75183.1"/>
    <property type="molecule type" value="Genomic_DNA"/>
</dbReference>
<dbReference type="RefSeq" id="WP_244678516.1">
    <property type="nucleotide sequence ID" value="NZ_CP095047.1"/>
</dbReference>
<evidence type="ECO:0008006" key="3">
    <source>
        <dbReference type="Google" id="ProtNLM"/>
    </source>
</evidence>
<accession>A0A8T9QKA7</accession>
<evidence type="ECO:0000313" key="2">
    <source>
        <dbReference type="Proteomes" id="UP000831796"/>
    </source>
</evidence>
<gene>
    <name evidence="1" type="ORF">MUN79_28760</name>
</gene>
<evidence type="ECO:0000313" key="1">
    <source>
        <dbReference type="EMBL" id="UOQ75183.1"/>
    </source>
</evidence>
<dbReference type="KEGG" id="hcu:MUN79_28760"/>
<proteinExistence type="predicted"/>
<geneLocation type="plasmid" evidence="1 2">
    <name>unnamed1</name>
</geneLocation>
<dbReference type="Proteomes" id="UP000831796">
    <property type="component" value="Plasmid unnamed1"/>
</dbReference>
<keyword evidence="2" id="KW-1185">Reference proteome</keyword>
<dbReference type="AlphaFoldDB" id="A0A8T9QKA7"/>
<dbReference type="SUPFAM" id="SSF55874">
    <property type="entry name" value="ATPase domain of HSP90 chaperone/DNA topoisomerase II/histidine kinase"/>
    <property type="match status" value="1"/>
</dbReference>
<dbReference type="InterPro" id="IPR036890">
    <property type="entry name" value="HATPase_C_sf"/>
</dbReference>
<name>A0A8T9QKA7_9BACT</name>
<reference evidence="1" key="1">
    <citation type="submission" date="2022-04" db="EMBL/GenBank/DDBJ databases">
        <title>Hymenobacter sp. isolated from the air.</title>
        <authorList>
            <person name="Won M."/>
            <person name="Lee C.-M."/>
            <person name="Woen H.-Y."/>
            <person name="Kwon S.-W."/>
        </authorList>
    </citation>
    <scope>NUCLEOTIDE SEQUENCE</scope>
    <source>
        <strain evidence="1">5116S-3</strain>
        <plasmid evidence="1">unnamed1</plasmid>
    </source>
</reference>
<organism evidence="1 2">
    <name type="scientific">Hymenobacter cellulosilyticus</name>
    <dbReference type="NCBI Taxonomy" id="2932248"/>
    <lineage>
        <taxon>Bacteria</taxon>
        <taxon>Pseudomonadati</taxon>
        <taxon>Bacteroidota</taxon>
        <taxon>Cytophagia</taxon>
        <taxon>Cytophagales</taxon>
        <taxon>Hymenobacteraceae</taxon>
        <taxon>Hymenobacter</taxon>
    </lineage>
</organism>
<sequence>MPHGFQLRVIDNGVGLPDAGLTSKPESLGLQLVTSLAKQLKASLTATAHHPTGTCIEVTRS</sequence>
<protein>
    <recommendedName>
        <fullName evidence="3">Histidine kinase/HSP90-like ATPase domain-containing protein</fullName>
    </recommendedName>
</protein>